<dbReference type="OrthoDB" id="432544at2759"/>
<feature type="domain" description="Glucosamine/galactosamine-6-phosphate isomerase" evidence="3">
    <location>
        <begin position="18"/>
        <end position="247"/>
    </location>
</feature>
<dbReference type="VEuPathDB" id="TriTrypDB:ADEAN_000889600"/>
<dbReference type="EMBL" id="LR877164">
    <property type="protein sequence ID" value="CAD2221364.1"/>
    <property type="molecule type" value="Genomic_DNA"/>
</dbReference>
<dbReference type="Pfam" id="PF01182">
    <property type="entry name" value="Glucosamine_iso"/>
    <property type="match status" value="1"/>
</dbReference>
<keyword evidence="2" id="KW-0378">Hydrolase</keyword>
<dbReference type="GO" id="GO:0016853">
    <property type="term" value="F:isomerase activity"/>
    <property type="evidence" value="ECO:0007669"/>
    <property type="project" value="UniProtKB-KW"/>
</dbReference>
<protein>
    <recommendedName>
        <fullName evidence="2">6-phosphogluconolactonase</fullName>
        <shortName evidence="2">6PGL</shortName>
        <ecNumber evidence="2">3.1.1.31</ecNumber>
    </recommendedName>
</protein>
<dbReference type="InterPro" id="IPR037171">
    <property type="entry name" value="NagB/RpiA_transferase-like"/>
</dbReference>
<dbReference type="EC" id="3.1.1.31" evidence="2"/>
<comment type="similarity">
    <text evidence="1 2">Belongs to the glucosamine/galactosamine-6-phosphate isomerase family. 6-phosphogluconolactonase subfamily.</text>
</comment>
<keyword evidence="5" id="KW-1185">Reference proteome</keyword>
<evidence type="ECO:0000256" key="2">
    <source>
        <dbReference type="RuleBase" id="RU365095"/>
    </source>
</evidence>
<dbReference type="Gene3D" id="3.40.50.1360">
    <property type="match status" value="1"/>
</dbReference>
<dbReference type="Proteomes" id="UP000515908">
    <property type="component" value="Chromosome 20"/>
</dbReference>
<evidence type="ECO:0000313" key="5">
    <source>
        <dbReference type="Proteomes" id="UP000515908"/>
    </source>
</evidence>
<comment type="function">
    <text evidence="2">Hydrolysis of 6-phosphogluconolactone to 6-phosphogluconate.</text>
</comment>
<dbReference type="GO" id="GO:0005975">
    <property type="term" value="P:carbohydrate metabolic process"/>
    <property type="evidence" value="ECO:0007669"/>
    <property type="project" value="UniProtKB-UniRule"/>
</dbReference>
<gene>
    <name evidence="4" type="ORF">ADEAN_000889600</name>
</gene>
<dbReference type="AlphaFoldDB" id="S9VBC8"/>
<evidence type="ECO:0000256" key="1">
    <source>
        <dbReference type="ARBA" id="ARBA00010662"/>
    </source>
</evidence>
<dbReference type="UniPathway" id="UPA00115">
    <property type="reaction ID" value="UER00409"/>
</dbReference>
<comment type="catalytic activity">
    <reaction evidence="2">
        <text>6-phospho-D-glucono-1,5-lactone + H2O = 6-phospho-D-gluconate + H(+)</text>
        <dbReference type="Rhea" id="RHEA:12556"/>
        <dbReference type="ChEBI" id="CHEBI:15377"/>
        <dbReference type="ChEBI" id="CHEBI:15378"/>
        <dbReference type="ChEBI" id="CHEBI:57955"/>
        <dbReference type="ChEBI" id="CHEBI:58759"/>
        <dbReference type="EC" id="3.1.1.31"/>
    </reaction>
</comment>
<proteinExistence type="inferred from homology"/>
<accession>S9VBC8</accession>
<name>S9VBC8_9TRYP</name>
<dbReference type="InterPro" id="IPR039104">
    <property type="entry name" value="6PGL"/>
</dbReference>
<dbReference type="GO" id="GO:0006098">
    <property type="term" value="P:pentose-phosphate shunt"/>
    <property type="evidence" value="ECO:0007669"/>
    <property type="project" value="UniProtKB-UniPathway"/>
</dbReference>
<dbReference type="PANTHER" id="PTHR11054">
    <property type="entry name" value="6-PHOSPHOGLUCONOLACTONASE"/>
    <property type="match status" value="1"/>
</dbReference>
<dbReference type="SUPFAM" id="SSF100950">
    <property type="entry name" value="NagB/RpiA/CoA transferase-like"/>
    <property type="match status" value="1"/>
</dbReference>
<evidence type="ECO:0000313" key="4">
    <source>
        <dbReference type="EMBL" id="CAD2221364.1"/>
    </source>
</evidence>
<keyword evidence="4" id="KW-0413">Isomerase</keyword>
<dbReference type="PANTHER" id="PTHR11054:SF0">
    <property type="entry name" value="6-PHOSPHOGLUCONOLACTONASE"/>
    <property type="match status" value="1"/>
</dbReference>
<dbReference type="CDD" id="cd01400">
    <property type="entry name" value="6PGL"/>
    <property type="match status" value="1"/>
</dbReference>
<evidence type="ECO:0000259" key="3">
    <source>
        <dbReference type="Pfam" id="PF01182"/>
    </source>
</evidence>
<comment type="pathway">
    <text evidence="2">Carbohydrate degradation; pentose phosphate pathway; D-ribulose 5-phosphate from D-glucose 6-phosphate (oxidative stage): step 2/3.</text>
</comment>
<dbReference type="InterPro" id="IPR005900">
    <property type="entry name" value="6-phosphogluconolactonase_DevB"/>
</dbReference>
<sequence length="263" mass="28376">MFTPSIVVCKNTAEMDAAALQVIQDVAKSRPDKASMALSGGSSPRSLYTQFLEKHRDLATSRFVYLVGDDRLVPFESDDSNYKMAHEALLHAVPPSHVIKMDPSPAVQSAHDPVEGEKGARIVAKQFAAALEKQIGFSSVDVGGRTMQLPVLDLVLLGFGSDGHTASIFPDSIAATDDEPVTSVSFPSPTMNPKVWRVTLSRFVIQNARHVLVMAAGKPKKWVVDGVVSSSATEAPTARFLRECKGKVTFIVDEDAKPSQSHC</sequence>
<dbReference type="GO" id="GO:0017057">
    <property type="term" value="F:6-phosphogluconolactonase activity"/>
    <property type="evidence" value="ECO:0007669"/>
    <property type="project" value="UniProtKB-UniRule"/>
</dbReference>
<reference evidence="4 5" key="1">
    <citation type="submission" date="2020-08" db="EMBL/GenBank/DDBJ databases">
        <authorList>
            <person name="Newling K."/>
            <person name="Davey J."/>
            <person name="Forrester S."/>
        </authorList>
    </citation>
    <scope>NUCLEOTIDE SEQUENCE [LARGE SCALE GENOMIC DNA]</scope>
    <source>
        <strain evidence="5">Crithidia deanei Carvalho (ATCC PRA-265)</strain>
    </source>
</reference>
<dbReference type="InterPro" id="IPR006148">
    <property type="entry name" value="Glc/Gal-6P_isomerase"/>
</dbReference>
<organism evidence="4 5">
    <name type="scientific">Angomonas deanei</name>
    <dbReference type="NCBI Taxonomy" id="59799"/>
    <lineage>
        <taxon>Eukaryota</taxon>
        <taxon>Discoba</taxon>
        <taxon>Euglenozoa</taxon>
        <taxon>Kinetoplastea</taxon>
        <taxon>Metakinetoplastina</taxon>
        <taxon>Trypanosomatida</taxon>
        <taxon>Trypanosomatidae</taxon>
        <taxon>Strigomonadinae</taxon>
        <taxon>Angomonas</taxon>
    </lineage>
</organism>
<dbReference type="NCBIfam" id="TIGR01198">
    <property type="entry name" value="pgl"/>
    <property type="match status" value="1"/>
</dbReference>